<feature type="domain" description="DUF4283" evidence="1">
    <location>
        <begin position="6"/>
        <end position="81"/>
    </location>
</feature>
<dbReference type="EnsemblPlants" id="Kaladp0891s0015.1.v1.1">
    <property type="protein sequence ID" value="Kaladp0891s0015.1.v1.1"/>
    <property type="gene ID" value="Kaladp0891s0015.v1.1"/>
</dbReference>
<evidence type="ECO:0000259" key="1">
    <source>
        <dbReference type="Pfam" id="PF14111"/>
    </source>
</evidence>
<keyword evidence="3" id="KW-1185">Reference proteome</keyword>
<evidence type="ECO:0000313" key="3">
    <source>
        <dbReference type="Proteomes" id="UP000594263"/>
    </source>
</evidence>
<organism evidence="2 3">
    <name type="scientific">Kalanchoe fedtschenkoi</name>
    <name type="common">Lavender scallops</name>
    <name type="synonym">South American air plant</name>
    <dbReference type="NCBI Taxonomy" id="63787"/>
    <lineage>
        <taxon>Eukaryota</taxon>
        <taxon>Viridiplantae</taxon>
        <taxon>Streptophyta</taxon>
        <taxon>Embryophyta</taxon>
        <taxon>Tracheophyta</taxon>
        <taxon>Spermatophyta</taxon>
        <taxon>Magnoliopsida</taxon>
        <taxon>eudicotyledons</taxon>
        <taxon>Gunneridae</taxon>
        <taxon>Pentapetalae</taxon>
        <taxon>Saxifragales</taxon>
        <taxon>Crassulaceae</taxon>
        <taxon>Kalanchoe</taxon>
    </lineage>
</organism>
<dbReference type="PANTHER" id="PTHR31286">
    <property type="entry name" value="GLYCINE-RICH CELL WALL STRUCTURAL PROTEIN 1.8-LIKE"/>
    <property type="match status" value="1"/>
</dbReference>
<dbReference type="OMA" id="GHHEENR"/>
<name>A0A7N0VKF6_KALFE</name>
<dbReference type="Proteomes" id="UP000594263">
    <property type="component" value="Unplaced"/>
</dbReference>
<dbReference type="Pfam" id="PF14111">
    <property type="entry name" value="DUF4283"/>
    <property type="match status" value="1"/>
</dbReference>
<dbReference type="AlphaFoldDB" id="A0A7N0VKF6"/>
<accession>A0A7N0VKF6</accession>
<dbReference type="Gramene" id="Kaladp0891s0015.1.v1.1">
    <property type="protein sequence ID" value="Kaladp0891s0015.1.v1.1"/>
    <property type="gene ID" value="Kaladp0891s0015.v1.1"/>
</dbReference>
<dbReference type="InterPro" id="IPR040256">
    <property type="entry name" value="At4g02000-like"/>
</dbReference>
<proteinExistence type="predicted"/>
<dbReference type="PANTHER" id="PTHR31286:SF180">
    <property type="entry name" value="OS10G0362600 PROTEIN"/>
    <property type="match status" value="1"/>
</dbReference>
<reference evidence="2" key="1">
    <citation type="submission" date="2021-01" db="UniProtKB">
        <authorList>
            <consortium name="EnsemblPlants"/>
        </authorList>
    </citation>
    <scope>IDENTIFICATION</scope>
</reference>
<dbReference type="InterPro" id="IPR025558">
    <property type="entry name" value="DUF4283"/>
</dbReference>
<evidence type="ECO:0000313" key="2">
    <source>
        <dbReference type="EnsemblPlants" id="Kaladp0891s0015.1.v1.1"/>
    </source>
</evidence>
<sequence length="276" mass="31624">MEYGPIARFTEGWPLVEDIRQHVLLQWRLKLEPLIRLIDVRHIFVMCGSKGDLVEALSFNSFRIGSSLFYIFKWTPNFSCRKDSSTIVAWVKLNGLDPYYFRTSFLREIYRGLGSFLKSDERTLSLTNPSLTRVYIEVDLSVPMTSGLWVGSEKNQRRGVACTNGASRSVEKYPGNFKMGHHEENRPFPSAPAMTDIPKVPRHRACSHIDFMAAVVWDVVFGRFGVRNRFISAEKGAPGCVQQRIHQWILDLAHLFKPSSNSKLVDVLSFKSFHVH</sequence>
<protein>
    <recommendedName>
        <fullName evidence="1">DUF4283 domain-containing protein</fullName>
    </recommendedName>
</protein>